<protein>
    <submittedName>
        <fullName evidence="1">Uncharacterized protein</fullName>
    </submittedName>
</protein>
<gene>
    <name evidence="1" type="ORF">LL275_pD49</name>
</gene>
<evidence type="ECO:0000313" key="2">
    <source>
        <dbReference type="Proteomes" id="UP000192085"/>
    </source>
</evidence>
<dbReference type="RefSeq" id="WP_081144480.1">
    <property type="nucleotide sequence ID" value="NZ_CP016702.1"/>
</dbReference>
<organism evidence="1 2">
    <name type="scientific">Lactococcus lactis subsp. lactis</name>
    <name type="common">Streptococcus lactis</name>
    <dbReference type="NCBI Taxonomy" id="1360"/>
    <lineage>
        <taxon>Bacteria</taxon>
        <taxon>Bacillati</taxon>
        <taxon>Bacillota</taxon>
        <taxon>Bacilli</taxon>
        <taxon>Lactobacillales</taxon>
        <taxon>Streptococcaceae</taxon>
        <taxon>Lactococcus</taxon>
    </lineage>
</organism>
<keyword evidence="1" id="KW-0614">Plasmid</keyword>
<evidence type="ECO:0000313" key="1">
    <source>
        <dbReference type="EMBL" id="ARD97627.1"/>
    </source>
</evidence>
<proteinExistence type="predicted"/>
<reference evidence="1 2" key="1">
    <citation type="journal article" date="2017" name="BMC Genomics">
        <title>Comparative and functional genomics of the Lactococcus lactis taxon; insights into evolution and niche adaptation.</title>
        <authorList>
            <person name="Kelleher P."/>
            <person name="Bottacini F."/>
            <person name="Mahony J."/>
            <person name="Kilcawley K.N."/>
            <person name="van Sinderen D."/>
        </authorList>
    </citation>
    <scope>NUCLEOTIDE SEQUENCE [LARGE SCALE GENOMIC DNA]</scope>
    <source>
        <strain evidence="1 2">275</strain>
        <plasmid evidence="2">p275d</plasmid>
    </source>
</reference>
<sequence>MTEIKLEPQGMQLLEINGEGREQLIQKLSQNYLNTGRYTKKQMSISPTVISSLITTSGLGLTAISKNLSSKLFMATANPDLLMKLSSGGLGSAVMEGGRIVGQSGFIPVAASLPIVAPLIAMQAMSTIAIMEQFKVVNKKLDIIQKEMNQILLRQEITSIADLSSAIDIVDELYTQHSTIGHFSQDMIIRLALVERDAGKLKARYEILDSINESTASEYKNSDAYFTLLSSLLLLRIKYLRLCLDTQENPEFIKYSKDNFQKILDHTISIYGNFRNRSKAISKKLIDLEENSDNKKTLGKLPKFMVHDTKKENIKEEYISMLEIENKINEDFGSAVQEMKKLQKVDNINNPTTNLLYWEDITGTHCIATDEDVLSLN</sequence>
<accession>A0A1V0NCH1</accession>
<dbReference type="Proteomes" id="UP000192085">
    <property type="component" value="Plasmid p275D"/>
</dbReference>
<name>A0A1V0NCH1_LACLL</name>
<dbReference type="EMBL" id="CP016702">
    <property type="protein sequence ID" value="ARD97627.1"/>
    <property type="molecule type" value="Genomic_DNA"/>
</dbReference>
<geneLocation type="plasmid" evidence="2">
    <name>p275d</name>
</geneLocation>
<dbReference type="AlphaFoldDB" id="A0A1V0NCH1"/>